<evidence type="ECO:0000313" key="5">
    <source>
        <dbReference type="Proteomes" id="UP000182658"/>
    </source>
</evidence>
<feature type="region of interest" description="Disordered" evidence="2">
    <location>
        <begin position="176"/>
        <end position="195"/>
    </location>
</feature>
<feature type="compositionally biased region" description="Basic and acidic residues" evidence="2">
    <location>
        <begin position="107"/>
        <end position="123"/>
    </location>
</feature>
<feature type="compositionally biased region" description="Basic and acidic residues" evidence="2">
    <location>
        <begin position="144"/>
        <end position="153"/>
    </location>
</feature>
<dbReference type="SMART" id="SM00355">
    <property type="entry name" value="ZnF_C2H2"/>
    <property type="match status" value="3"/>
</dbReference>
<proteinExistence type="predicted"/>
<keyword evidence="5" id="KW-1185">Reference proteome</keyword>
<evidence type="ECO:0000313" key="4">
    <source>
        <dbReference type="EMBL" id="OIW31084.1"/>
    </source>
</evidence>
<organism evidence="4 5">
    <name type="scientific">Coniochaeta ligniaria NRRL 30616</name>
    <dbReference type="NCBI Taxonomy" id="1408157"/>
    <lineage>
        <taxon>Eukaryota</taxon>
        <taxon>Fungi</taxon>
        <taxon>Dikarya</taxon>
        <taxon>Ascomycota</taxon>
        <taxon>Pezizomycotina</taxon>
        <taxon>Sordariomycetes</taxon>
        <taxon>Sordariomycetidae</taxon>
        <taxon>Coniochaetales</taxon>
        <taxon>Coniochaetaceae</taxon>
        <taxon>Coniochaeta</taxon>
    </lineage>
</organism>
<feature type="compositionally biased region" description="Polar residues" evidence="2">
    <location>
        <begin position="93"/>
        <end position="103"/>
    </location>
</feature>
<gene>
    <name evidence="4" type="ORF">CONLIGDRAFT_643104</name>
</gene>
<feature type="compositionally biased region" description="Low complexity" evidence="2">
    <location>
        <begin position="208"/>
        <end position="227"/>
    </location>
</feature>
<feature type="region of interest" description="Disordered" evidence="2">
    <location>
        <begin position="253"/>
        <end position="277"/>
    </location>
</feature>
<reference evidence="4 5" key="1">
    <citation type="submission" date="2016-10" db="EMBL/GenBank/DDBJ databases">
        <title>Draft genome sequence of Coniochaeta ligniaria NRRL30616, a lignocellulolytic fungus for bioabatement of inhibitors in plant biomass hydrolysates.</title>
        <authorList>
            <consortium name="DOE Joint Genome Institute"/>
            <person name="Jimenez D.J."/>
            <person name="Hector R.E."/>
            <person name="Riley R."/>
            <person name="Sun H."/>
            <person name="Grigoriev I.V."/>
            <person name="Van Elsas J.D."/>
            <person name="Nichols N.N."/>
        </authorList>
    </citation>
    <scope>NUCLEOTIDE SEQUENCE [LARGE SCALE GENOMIC DNA]</scope>
    <source>
        <strain evidence="4 5">NRRL 30616</strain>
    </source>
</reference>
<protein>
    <recommendedName>
        <fullName evidence="3">C2H2-type domain-containing protein</fullName>
    </recommendedName>
</protein>
<dbReference type="OrthoDB" id="2687452at2759"/>
<dbReference type="GO" id="GO:0008270">
    <property type="term" value="F:zinc ion binding"/>
    <property type="evidence" value="ECO:0007669"/>
    <property type="project" value="UniProtKB-KW"/>
</dbReference>
<accession>A0A1J7JP18</accession>
<evidence type="ECO:0000259" key="3">
    <source>
        <dbReference type="PROSITE" id="PS50157"/>
    </source>
</evidence>
<keyword evidence="1" id="KW-0479">Metal-binding</keyword>
<dbReference type="PROSITE" id="PS50157">
    <property type="entry name" value="ZINC_FINGER_C2H2_2"/>
    <property type="match status" value="1"/>
</dbReference>
<dbReference type="EMBL" id="KV875096">
    <property type="protein sequence ID" value="OIW31084.1"/>
    <property type="molecule type" value="Genomic_DNA"/>
</dbReference>
<keyword evidence="1" id="KW-0863">Zinc-finger</keyword>
<dbReference type="InParanoid" id="A0A1J7JP18"/>
<evidence type="ECO:0000256" key="2">
    <source>
        <dbReference type="SAM" id="MobiDB-lite"/>
    </source>
</evidence>
<name>A0A1J7JP18_9PEZI</name>
<feature type="compositionally biased region" description="Basic and acidic residues" evidence="2">
    <location>
        <begin position="19"/>
        <end position="33"/>
    </location>
</feature>
<feature type="domain" description="C2H2-type" evidence="3">
    <location>
        <begin position="282"/>
        <end position="310"/>
    </location>
</feature>
<sequence>MSKQPSSSNPHSGPFVSQTDDHSNVTDRNEPRRIQVVNVNTRYLTEDPWQQRDLYGWQIRQAQREQEQQNKNNPVKAFQIPEPGDLGQEHVSGPSSGSSNMTVTMARGHDSAAQRDSAPLDKTSKKRSRTDIDYILNSPSPEPRSQRARHDGPSAHQRGSDVSGVAQGISSIGLQSTAGEPLAGPYLSRQDQGDAAAGYQPQYLRYQQDQGAGPQQQNAGRQQAPNASREPHGASEPAVAAPALALPGARLGTQEGRSQQETEIPSSQGLQRGEESGETEKFTCEFCKKTFERKGDLKRHVSSIHTHAHHLCTEKACYRSILPFRDADALQGHIARGAHVYGPIYVCETCKGNRRRSTPENKLWCMGLSTFREHMQSVHHKPPSEVSADNLRQYMVFGVRE</sequence>
<dbReference type="PROSITE" id="PS00028">
    <property type="entry name" value="ZINC_FINGER_C2H2_1"/>
    <property type="match status" value="1"/>
</dbReference>
<keyword evidence="1" id="KW-0862">Zinc</keyword>
<dbReference type="Proteomes" id="UP000182658">
    <property type="component" value="Unassembled WGS sequence"/>
</dbReference>
<feature type="compositionally biased region" description="Polar residues" evidence="2">
    <location>
        <begin position="255"/>
        <end position="270"/>
    </location>
</feature>
<dbReference type="AlphaFoldDB" id="A0A1J7JP18"/>
<feature type="region of interest" description="Disordered" evidence="2">
    <location>
        <begin position="1"/>
        <end position="163"/>
    </location>
</feature>
<dbReference type="InterPro" id="IPR013087">
    <property type="entry name" value="Znf_C2H2_type"/>
</dbReference>
<dbReference type="Gene3D" id="3.30.160.60">
    <property type="entry name" value="Classic Zinc Finger"/>
    <property type="match status" value="1"/>
</dbReference>
<feature type="compositionally biased region" description="Polar residues" evidence="2">
    <location>
        <begin position="1"/>
        <end position="18"/>
    </location>
</feature>
<evidence type="ECO:0000256" key="1">
    <source>
        <dbReference type="PROSITE-ProRule" id="PRU00042"/>
    </source>
</evidence>
<feature type="region of interest" description="Disordered" evidence="2">
    <location>
        <begin position="208"/>
        <end position="237"/>
    </location>
</feature>